<dbReference type="Proteomes" id="UP000271010">
    <property type="component" value="Unassembled WGS sequence"/>
</dbReference>
<name>A0A3M9MUP6_9BACT</name>
<accession>A0A3M9MUP6</accession>
<evidence type="ECO:0000313" key="1">
    <source>
        <dbReference type="EMBL" id="RNI28925.1"/>
    </source>
</evidence>
<evidence type="ECO:0000313" key="2">
    <source>
        <dbReference type="Proteomes" id="UP000271010"/>
    </source>
</evidence>
<dbReference type="Pfam" id="PF07751">
    <property type="entry name" value="Abi_2"/>
    <property type="match status" value="1"/>
</dbReference>
<reference evidence="1 2" key="1">
    <citation type="submission" date="2018-11" db="EMBL/GenBank/DDBJ databases">
        <title>Rufibacter latericius sp. nov., isolated from water in Baiyang Lake.</title>
        <authorList>
            <person name="Yang Y."/>
        </authorList>
    </citation>
    <scope>NUCLEOTIDE SEQUENCE [LARGE SCALE GENOMIC DNA]</scope>
    <source>
        <strain evidence="1 2">MCC P1</strain>
    </source>
</reference>
<sequence>MANKSAYTIADQVALLKSRGMLFRDEPSALHLLGNISYYRLKGYWWDRQDDKTLHTLKSGTFFEDIVDRYNFDRHLRLILFDAVERIEIALRTKLIYHLSVGYGGLSYLDPGLFDTAVLRAHDGTLKTSHQNTIDELKKEFKRSQETFIKDHHRRYPNQDADAWKTLEVASMGTLSKLYKNLRHQLPEKAAIAKEMGLNLHSELSSWLEAITYVRNIIAHHSRLWSRNMVKTPTVRLNNPTGLWFTKPLVQAQTKKPFLIISAMVYLCNHISPGHQIKDRILALFASNPNIGIHKLGFLNDWNKEPLWQ</sequence>
<dbReference type="EMBL" id="RJJE01000011">
    <property type="protein sequence ID" value="RNI28925.1"/>
    <property type="molecule type" value="Genomic_DNA"/>
</dbReference>
<comment type="caution">
    <text evidence="1">The sequence shown here is derived from an EMBL/GenBank/DDBJ whole genome shotgun (WGS) entry which is preliminary data.</text>
</comment>
<dbReference type="OrthoDB" id="5363652at2"/>
<dbReference type="InterPro" id="IPR011664">
    <property type="entry name" value="Abi_system_AbiD/AbiF-like"/>
</dbReference>
<organism evidence="1 2">
    <name type="scientific">Rufibacter immobilis</name>
    <dbReference type="NCBI Taxonomy" id="1348778"/>
    <lineage>
        <taxon>Bacteria</taxon>
        <taxon>Pseudomonadati</taxon>
        <taxon>Bacteroidota</taxon>
        <taxon>Cytophagia</taxon>
        <taxon>Cytophagales</taxon>
        <taxon>Hymenobacteraceae</taxon>
        <taxon>Rufibacter</taxon>
    </lineage>
</organism>
<proteinExistence type="predicted"/>
<dbReference type="AlphaFoldDB" id="A0A3M9MUP6"/>
<gene>
    <name evidence="1" type="ORF">EFA69_12800</name>
</gene>
<keyword evidence="2" id="KW-1185">Reference proteome</keyword>
<protein>
    <submittedName>
        <fullName evidence="1">Abi family protein</fullName>
    </submittedName>
</protein>